<comment type="catalytic activity">
    <reaction evidence="7">
        <text>XTP + H2O = XMP + diphosphate + H(+)</text>
        <dbReference type="Rhea" id="RHEA:28610"/>
        <dbReference type="ChEBI" id="CHEBI:15377"/>
        <dbReference type="ChEBI" id="CHEBI:15378"/>
        <dbReference type="ChEBI" id="CHEBI:33019"/>
        <dbReference type="ChEBI" id="CHEBI:57464"/>
        <dbReference type="ChEBI" id="CHEBI:61314"/>
        <dbReference type="EC" id="3.6.1.66"/>
    </reaction>
</comment>
<keyword evidence="3 7" id="KW-0547">Nucleotide-binding</keyword>
<dbReference type="PATRIC" id="fig|1550566.3.peg.1195"/>
<dbReference type="EMBL" id="JXOJ01000002">
    <property type="protein sequence ID" value="KLK88482.1"/>
    <property type="molecule type" value="Genomic_DNA"/>
</dbReference>
<dbReference type="CDD" id="cd00515">
    <property type="entry name" value="HAM1"/>
    <property type="match status" value="1"/>
</dbReference>
<dbReference type="PANTHER" id="PTHR11067:SF9">
    <property type="entry name" value="INOSINE TRIPHOSPHATE PYROPHOSPHATASE"/>
    <property type="match status" value="1"/>
</dbReference>
<feature type="binding site" evidence="7">
    <location>
        <begin position="7"/>
        <end position="12"/>
    </location>
    <ligand>
        <name>substrate</name>
    </ligand>
</feature>
<dbReference type="GO" id="GO:0005737">
    <property type="term" value="C:cytoplasm"/>
    <property type="evidence" value="ECO:0007669"/>
    <property type="project" value="TreeGrafter"/>
</dbReference>
<dbReference type="OrthoDB" id="372108at2157"/>
<dbReference type="GO" id="GO:0036222">
    <property type="term" value="F:XTP diphosphatase activity"/>
    <property type="evidence" value="ECO:0007669"/>
    <property type="project" value="UniProtKB-UniRule"/>
</dbReference>
<evidence type="ECO:0000256" key="7">
    <source>
        <dbReference type="HAMAP-Rule" id="MF_01405"/>
    </source>
</evidence>
<evidence type="ECO:0000313" key="9">
    <source>
        <dbReference type="EMBL" id="KLK88482.1"/>
    </source>
</evidence>
<reference evidence="9 10" key="1">
    <citation type="journal article" date="2015" name="Int. J. Syst. Evol. Microbiol.">
        <title>Methanoculleus sediminis sp. nov., a methanogen from sediments near a submarine mud volcano.</title>
        <authorList>
            <person name="Chen S.C."/>
            <person name="Chen M.F."/>
            <person name="Lai M.C."/>
            <person name="Weng C.Y."/>
            <person name="Wu S.Y."/>
            <person name="Lin S."/>
            <person name="Yang T.F."/>
            <person name="Chen P.C."/>
        </authorList>
    </citation>
    <scope>NUCLEOTIDE SEQUENCE [LARGE SCALE GENOMIC DNA]</scope>
    <source>
        <strain evidence="9 10">S3Fa</strain>
    </source>
</reference>
<keyword evidence="4 7" id="KW-0378">Hydrolase</keyword>
<feature type="binding site" evidence="7">
    <location>
        <begin position="138"/>
        <end position="141"/>
    </location>
    <ligand>
        <name>substrate</name>
    </ligand>
</feature>
<comment type="catalytic activity">
    <reaction evidence="7">
        <text>ITP + H2O = IMP + diphosphate + H(+)</text>
        <dbReference type="Rhea" id="RHEA:29399"/>
        <dbReference type="ChEBI" id="CHEBI:15377"/>
        <dbReference type="ChEBI" id="CHEBI:15378"/>
        <dbReference type="ChEBI" id="CHEBI:33019"/>
        <dbReference type="ChEBI" id="CHEBI:58053"/>
        <dbReference type="ChEBI" id="CHEBI:61402"/>
        <dbReference type="EC" id="3.6.1.66"/>
    </reaction>
</comment>
<feature type="active site" description="Proton acceptor" evidence="7">
    <location>
        <position position="64"/>
    </location>
</feature>
<dbReference type="Proteomes" id="UP000035301">
    <property type="component" value="Unassembled WGS sequence"/>
</dbReference>
<dbReference type="GO" id="GO:0009146">
    <property type="term" value="P:purine nucleoside triphosphate catabolic process"/>
    <property type="evidence" value="ECO:0007669"/>
    <property type="project" value="UniProtKB-UniRule"/>
</dbReference>
<feature type="binding site" evidence="7">
    <location>
        <position position="159"/>
    </location>
    <ligand>
        <name>substrate</name>
    </ligand>
</feature>
<accession>A0A0H1R745</accession>
<dbReference type="GO" id="GO:0036220">
    <property type="term" value="F:ITP diphosphatase activity"/>
    <property type="evidence" value="ECO:0007669"/>
    <property type="project" value="UniProtKB-UniRule"/>
</dbReference>
<dbReference type="InterPro" id="IPR020922">
    <property type="entry name" value="dITP/XTP_pyrophosphatase"/>
</dbReference>
<dbReference type="GO" id="GO:0017111">
    <property type="term" value="F:ribonucleoside triphosphate phosphatase activity"/>
    <property type="evidence" value="ECO:0007669"/>
    <property type="project" value="InterPro"/>
</dbReference>
<dbReference type="Gene3D" id="3.90.950.10">
    <property type="match status" value="1"/>
</dbReference>
<protein>
    <recommendedName>
        <fullName evidence="7">dITP/XTP pyrophosphatase</fullName>
        <ecNumber evidence="7">3.6.1.66</ecNumber>
    </recommendedName>
    <alternativeName>
        <fullName evidence="7">Non-canonical purine NTP pyrophosphatase</fullName>
    </alternativeName>
    <alternativeName>
        <fullName evidence="7">Non-standard purine NTP pyrophosphatase</fullName>
    </alternativeName>
    <alternativeName>
        <fullName evidence="7">Nucleoside-triphosphate diphosphatase</fullName>
    </alternativeName>
    <alternativeName>
        <fullName evidence="7">Nucleoside-triphosphate pyrophosphatase</fullName>
        <shortName evidence="7">NTPase</shortName>
    </alternativeName>
</protein>
<keyword evidence="5 7" id="KW-0460">Magnesium</keyword>
<sequence>MKVAVVTSNANKAREVAAYFAGVLTVEHVPLACPEFRHADVGEIARGKAEFAYKTLSRPLIVDDTGLFVDALGGFPGPYAAYVHDTIGNAGVLKLMEGVEDRSARFETAIAFAREDGIRVFRGILPGTIVPPRGEEGFGYDPIFEHAGRTLAEIPLSEKSRISHRARALEAFRAWVEREAGDDRTVNMSKNE</sequence>
<keyword evidence="6 7" id="KW-0546">Nucleotide metabolism</keyword>
<dbReference type="GO" id="GO:0000166">
    <property type="term" value="F:nucleotide binding"/>
    <property type="evidence" value="ECO:0007669"/>
    <property type="project" value="UniProtKB-KW"/>
</dbReference>
<organism evidence="9 10">
    <name type="scientific">Methanoculleus sediminis</name>
    <dbReference type="NCBI Taxonomy" id="1550566"/>
    <lineage>
        <taxon>Archaea</taxon>
        <taxon>Methanobacteriati</taxon>
        <taxon>Methanobacteriota</taxon>
        <taxon>Stenosarchaea group</taxon>
        <taxon>Methanomicrobia</taxon>
        <taxon>Methanomicrobiales</taxon>
        <taxon>Methanomicrobiaceae</taxon>
        <taxon>Methanoculleus</taxon>
    </lineage>
</organism>
<comment type="subunit">
    <text evidence="7">Homodimer.</text>
</comment>
<comment type="caution">
    <text evidence="9">The sequence shown here is derived from an EMBL/GenBank/DDBJ whole genome shotgun (WGS) entry which is preliminary data.</text>
</comment>
<dbReference type="HAMAP" id="MF_01405">
    <property type="entry name" value="Non_canon_purine_NTPase"/>
    <property type="match status" value="1"/>
</dbReference>
<keyword evidence="2 7" id="KW-0479">Metal-binding</keyword>
<dbReference type="Pfam" id="PF01725">
    <property type="entry name" value="Ham1p_like"/>
    <property type="match status" value="1"/>
</dbReference>
<dbReference type="AlphaFoldDB" id="A0A0H1R745"/>
<proteinExistence type="inferred from homology"/>
<dbReference type="GO" id="GO:0009117">
    <property type="term" value="P:nucleotide metabolic process"/>
    <property type="evidence" value="ECO:0007669"/>
    <property type="project" value="UniProtKB-KW"/>
</dbReference>
<feature type="binding site" evidence="7">
    <location>
        <position position="35"/>
    </location>
    <ligand>
        <name>Mg(2+)</name>
        <dbReference type="ChEBI" id="CHEBI:18420"/>
    </ligand>
</feature>
<dbReference type="EC" id="3.6.1.66" evidence="7"/>
<dbReference type="STRING" id="1550566.SZ63_05555"/>
<feature type="binding site" evidence="7">
    <location>
        <begin position="164"/>
        <end position="165"/>
    </location>
    <ligand>
        <name>substrate</name>
    </ligand>
</feature>
<dbReference type="PANTHER" id="PTHR11067">
    <property type="entry name" value="INOSINE TRIPHOSPHATE PYROPHOSPHATASE/HAM1 PROTEIN"/>
    <property type="match status" value="1"/>
</dbReference>
<name>A0A0H1R745_9EURY</name>
<comment type="cofactor">
    <cofactor evidence="7">
        <name>Mg(2+)</name>
        <dbReference type="ChEBI" id="CHEBI:18420"/>
    </cofactor>
    <text evidence="7">Binds 1 Mg(2+) ion per subunit.</text>
</comment>
<evidence type="ECO:0000256" key="1">
    <source>
        <dbReference type="ARBA" id="ARBA00008023"/>
    </source>
</evidence>
<feature type="binding site" evidence="7">
    <location>
        <position position="65"/>
    </location>
    <ligand>
        <name>substrate</name>
    </ligand>
</feature>
<evidence type="ECO:0000256" key="6">
    <source>
        <dbReference type="ARBA" id="ARBA00023080"/>
    </source>
</evidence>
<dbReference type="GO" id="GO:0035870">
    <property type="term" value="F:dITP diphosphatase activity"/>
    <property type="evidence" value="ECO:0007669"/>
    <property type="project" value="UniProtKB-UniRule"/>
</dbReference>
<comment type="catalytic activity">
    <reaction evidence="7">
        <text>dITP + H2O = dIMP + diphosphate + H(+)</text>
        <dbReference type="Rhea" id="RHEA:28342"/>
        <dbReference type="ChEBI" id="CHEBI:15377"/>
        <dbReference type="ChEBI" id="CHEBI:15378"/>
        <dbReference type="ChEBI" id="CHEBI:33019"/>
        <dbReference type="ChEBI" id="CHEBI:61194"/>
        <dbReference type="ChEBI" id="CHEBI:61382"/>
        <dbReference type="EC" id="3.6.1.66"/>
    </reaction>
</comment>
<evidence type="ECO:0000256" key="5">
    <source>
        <dbReference type="ARBA" id="ARBA00022842"/>
    </source>
</evidence>
<gene>
    <name evidence="9" type="ORF">SZ63_05555</name>
</gene>
<feature type="binding site" evidence="7">
    <location>
        <position position="64"/>
    </location>
    <ligand>
        <name>Mg(2+)</name>
        <dbReference type="ChEBI" id="CHEBI:18420"/>
    </ligand>
</feature>
<evidence type="ECO:0000256" key="8">
    <source>
        <dbReference type="RuleBase" id="RU003781"/>
    </source>
</evidence>
<evidence type="ECO:0000256" key="2">
    <source>
        <dbReference type="ARBA" id="ARBA00022723"/>
    </source>
</evidence>
<evidence type="ECO:0000256" key="3">
    <source>
        <dbReference type="ARBA" id="ARBA00022741"/>
    </source>
</evidence>
<dbReference type="InterPro" id="IPR029001">
    <property type="entry name" value="ITPase-like_fam"/>
</dbReference>
<dbReference type="GO" id="GO:0046872">
    <property type="term" value="F:metal ion binding"/>
    <property type="evidence" value="ECO:0007669"/>
    <property type="project" value="UniProtKB-KW"/>
</dbReference>
<evidence type="ECO:0000256" key="4">
    <source>
        <dbReference type="ARBA" id="ARBA00022801"/>
    </source>
</evidence>
<evidence type="ECO:0000313" key="10">
    <source>
        <dbReference type="Proteomes" id="UP000035301"/>
    </source>
</evidence>
<dbReference type="InterPro" id="IPR002637">
    <property type="entry name" value="RdgB/HAM1"/>
</dbReference>
<comment type="similarity">
    <text evidence="1 7 8">Belongs to the HAM1 NTPase family.</text>
</comment>
<dbReference type="NCBIfam" id="TIGR00042">
    <property type="entry name" value="RdgB/HAM1 family non-canonical purine NTP pyrophosphatase"/>
    <property type="match status" value="1"/>
</dbReference>
<comment type="function">
    <text evidence="7">Pyrophosphatase that catalyzes the hydrolysis of nucleoside triphosphates to their monophosphate derivatives, with a high preference for the non-canonical purine nucleotides XTP (xanthosine triphosphate), dITP (deoxyinosine triphosphate) and ITP. Seems to function as a house-cleaning enzyme that removes non-canonical purine nucleotides from the nucleotide pool, thus preventing their incorporation into DNA/RNA and avoiding chromosomal lesions.</text>
</comment>
<dbReference type="RefSeq" id="WP_048182410.1">
    <property type="nucleotide sequence ID" value="NZ_JXOJ01000002.1"/>
</dbReference>
<dbReference type="SUPFAM" id="SSF52972">
    <property type="entry name" value="ITPase-like"/>
    <property type="match status" value="1"/>
</dbReference>
<keyword evidence="10" id="KW-1185">Reference proteome</keyword>